<feature type="region of interest" description="Disordered" evidence="1">
    <location>
        <begin position="32"/>
        <end position="61"/>
    </location>
</feature>
<feature type="region of interest" description="Disordered" evidence="1">
    <location>
        <begin position="287"/>
        <end position="311"/>
    </location>
</feature>
<evidence type="ECO:0000256" key="1">
    <source>
        <dbReference type="SAM" id="MobiDB-lite"/>
    </source>
</evidence>
<dbReference type="NCBIfam" id="NF045829">
    <property type="entry name" value="UU052_fam"/>
    <property type="match status" value="1"/>
</dbReference>
<evidence type="ECO:0000256" key="3">
    <source>
        <dbReference type="SAM" id="SignalP"/>
    </source>
</evidence>
<protein>
    <recommendedName>
        <fullName evidence="8">Transmembrane protein</fullName>
    </recommendedName>
</protein>
<proteinExistence type="predicted"/>
<feature type="transmembrane region" description="Helical" evidence="2">
    <location>
        <begin position="652"/>
        <end position="673"/>
    </location>
</feature>
<organism evidence="4 6">
    <name type="scientific">Mycoplasmopsis arginini</name>
    <name type="common">Mycoplasma arginini</name>
    <dbReference type="NCBI Taxonomy" id="2094"/>
    <lineage>
        <taxon>Bacteria</taxon>
        <taxon>Bacillati</taxon>
        <taxon>Mycoplasmatota</taxon>
        <taxon>Mycoplasmoidales</taxon>
        <taxon>Metamycoplasmataceae</taxon>
        <taxon>Mycoplasmopsis</taxon>
    </lineage>
</organism>
<dbReference type="InterPro" id="IPR054788">
    <property type="entry name" value="MSC_0620_UU052-like"/>
</dbReference>
<dbReference type="AlphaFoldDB" id="A0AA43QWU7"/>
<keyword evidence="2" id="KW-0812">Transmembrane</keyword>
<dbReference type="EMBL" id="CP143577">
    <property type="protein sequence ID" value="WVN22109.1"/>
    <property type="molecule type" value="Genomic_DNA"/>
</dbReference>
<feature type="compositionally biased region" description="Basic and acidic residues" evidence="1">
    <location>
        <begin position="290"/>
        <end position="299"/>
    </location>
</feature>
<keyword evidence="7" id="KW-1185">Reference proteome</keyword>
<sequence>MKIKNKLLSLGLVSAIPFAPFALLSASYNKVSEGEGGNTTPSNPSNPSAPSTPEKPKLDPNFDTFANLAKEKVEKDVERVIDLTIQFLDNEKGKLLKDLDKDFKNNIEKLIYIQVLKQHLEKNKESLKTQHTNNFGFAVVFPYVMSTNKNYHISKVDYDGEKFDDIKIGKDTKTDYSEQIKPDGKITKGKEELNAITKDKLEKLIKDYFGALTKELPQMMYDAEDIPKINEHINIKFGSWADKENTINGFSFTHPKDFASWEEYILSKLHKKFVKFDLNQNKNFTLEEESEKKEDEPINKPDLVPGDKPNKKVDTEEQIQALPSLVPNVNFVHTTKTATNLKSYFDSASAEIKAKMFFFNNAINTRYEYSVTALDNKNNTTLVATVKITDRVDTKKSRSYKIELSIDNSKEQEALNYVYEKIINSNKNLFGKIFTALGIDDKINYNELRNDILRDALYNLVGTGVLLTNKLSYVEEANKIITNAAFSYLKNPNDNTTLKSNIRNSDYLLLTSLFSSTINGADYFYSLSNSLKFVLLRFKEIIKLNAEIVKRNFDENGFDLNIVNHYYDLLNKQISRLIASTGSRTLNIFNWYDYYTKSVKEIMDNFATLALLVDNKKLTDKKDQDNFSKAYFQADIQINNNKNNGKRALNQVGYGLLSISLIVALASIIFIAVKSKQLKSLKLSKLSILTITIVLVVLLLSIIMIAL</sequence>
<dbReference type="Proteomes" id="UP001432074">
    <property type="component" value="Chromosome"/>
</dbReference>
<dbReference type="Proteomes" id="UP001162175">
    <property type="component" value="Unassembled WGS sequence"/>
</dbReference>
<feature type="compositionally biased region" description="Low complexity" evidence="1">
    <location>
        <begin position="38"/>
        <end position="52"/>
    </location>
</feature>
<keyword evidence="3" id="KW-0732">Signal</keyword>
<accession>A0AA43QWU7</accession>
<evidence type="ECO:0000313" key="4">
    <source>
        <dbReference type="EMBL" id="MDI3349474.1"/>
    </source>
</evidence>
<feature type="chain" id="PRO_5041228826" description="Transmembrane protein" evidence="3">
    <location>
        <begin position="23"/>
        <end position="707"/>
    </location>
</feature>
<evidence type="ECO:0008006" key="8">
    <source>
        <dbReference type="Google" id="ProtNLM"/>
    </source>
</evidence>
<name>A0AA43QWU7_MYCAR</name>
<feature type="signal peptide" evidence="3">
    <location>
        <begin position="1"/>
        <end position="22"/>
    </location>
</feature>
<evidence type="ECO:0000313" key="5">
    <source>
        <dbReference type="EMBL" id="WVN22109.1"/>
    </source>
</evidence>
<keyword evidence="2" id="KW-0472">Membrane</keyword>
<keyword evidence="2" id="KW-1133">Transmembrane helix</keyword>
<dbReference type="EMBL" id="JAPFAR010000024">
    <property type="protein sequence ID" value="MDI3349474.1"/>
    <property type="molecule type" value="Genomic_DNA"/>
</dbReference>
<gene>
    <name evidence="4" type="ORF">DCBHLPFO_00584</name>
    <name evidence="5" type="ORF">V2E25_00720</name>
</gene>
<feature type="transmembrane region" description="Helical" evidence="2">
    <location>
        <begin position="685"/>
        <end position="706"/>
    </location>
</feature>
<dbReference type="RefSeq" id="WP_129694469.1">
    <property type="nucleotide sequence ID" value="NZ_CP143577.1"/>
</dbReference>
<evidence type="ECO:0000313" key="7">
    <source>
        <dbReference type="Proteomes" id="UP001432074"/>
    </source>
</evidence>
<reference evidence="4" key="1">
    <citation type="submission" date="2022-11" db="EMBL/GenBank/DDBJ databases">
        <title>Draft genome of Mycoplasma arginini isolated from fly.</title>
        <authorList>
            <person name="Severgnini M."/>
            <person name="Gioia G."/>
            <person name="Cremonesi P."/>
            <person name="Moroni P."/>
            <person name="Addis M.F."/>
            <person name="Castiglioni B."/>
        </authorList>
    </citation>
    <scope>NUCLEOTIDE SEQUENCE</scope>
    <source>
        <strain evidence="4">QMP CG1-1632</strain>
    </source>
</reference>
<reference evidence="5" key="2">
    <citation type="submission" date="2024-01" db="EMBL/GenBank/DDBJ databases">
        <title>Complete genome sequence of Mycoplasma arginini type strain G 230.</title>
        <authorList>
            <person name="Spergser J."/>
        </authorList>
    </citation>
    <scope>NUCLEOTIDE SEQUENCE</scope>
    <source>
        <strain evidence="5">NCTC 10129</strain>
    </source>
</reference>
<evidence type="ECO:0000313" key="6">
    <source>
        <dbReference type="Proteomes" id="UP001162175"/>
    </source>
</evidence>
<evidence type="ECO:0000256" key="2">
    <source>
        <dbReference type="SAM" id="Phobius"/>
    </source>
</evidence>